<dbReference type="OrthoDB" id="3172332at2759"/>
<evidence type="ECO:0000256" key="3">
    <source>
        <dbReference type="ARBA" id="ARBA00023015"/>
    </source>
</evidence>
<dbReference type="GO" id="GO:0003677">
    <property type="term" value="F:DNA binding"/>
    <property type="evidence" value="ECO:0007669"/>
    <property type="project" value="UniProtKB-KW"/>
</dbReference>
<evidence type="ECO:0000256" key="4">
    <source>
        <dbReference type="ARBA" id="ARBA00023125"/>
    </source>
</evidence>
<dbReference type="InterPro" id="IPR052360">
    <property type="entry name" value="Transcr_Regulatory_Proteins"/>
</dbReference>
<dbReference type="PANTHER" id="PTHR36206:SF12">
    <property type="entry name" value="ASPERCRYPTIN BIOSYNTHESIS CLUSTER-SPECIFIC TRANSCRIPTION REGULATOR ATNN-RELATED"/>
    <property type="match status" value="1"/>
</dbReference>
<keyword evidence="6" id="KW-0539">Nucleus</keyword>
<feature type="domain" description="Zn(2)-C6 fungal-type" evidence="8">
    <location>
        <begin position="31"/>
        <end position="59"/>
    </location>
</feature>
<dbReference type="InterPro" id="IPR001138">
    <property type="entry name" value="Zn2Cys6_DnaBD"/>
</dbReference>
<keyword evidence="3" id="KW-0805">Transcription regulation</keyword>
<feature type="region of interest" description="Disordered" evidence="7">
    <location>
        <begin position="1"/>
        <end position="25"/>
    </location>
</feature>
<proteinExistence type="predicted"/>
<evidence type="ECO:0000256" key="2">
    <source>
        <dbReference type="ARBA" id="ARBA00022833"/>
    </source>
</evidence>
<dbReference type="Pfam" id="PF00172">
    <property type="entry name" value="Zn_clus"/>
    <property type="match status" value="1"/>
</dbReference>
<name>A0A9P9F9Y3_9HYPO</name>
<dbReference type="Gene3D" id="4.10.240.10">
    <property type="entry name" value="Zn(2)-C6 fungal-type DNA-binding domain"/>
    <property type="match status" value="1"/>
</dbReference>
<keyword evidence="5" id="KW-0804">Transcription</keyword>
<dbReference type="PANTHER" id="PTHR36206">
    <property type="entry name" value="ASPERCRYPTIN BIOSYNTHESIS CLUSTER-SPECIFIC TRANSCRIPTION REGULATOR ATNN-RELATED"/>
    <property type="match status" value="1"/>
</dbReference>
<keyword evidence="4" id="KW-0238">DNA-binding</keyword>
<dbReference type="GO" id="GO:0008270">
    <property type="term" value="F:zinc ion binding"/>
    <property type="evidence" value="ECO:0007669"/>
    <property type="project" value="InterPro"/>
</dbReference>
<accession>A0A9P9F9Y3</accession>
<evidence type="ECO:0000256" key="7">
    <source>
        <dbReference type="SAM" id="MobiDB-lite"/>
    </source>
</evidence>
<dbReference type="Proteomes" id="UP000738349">
    <property type="component" value="Unassembled WGS sequence"/>
</dbReference>
<gene>
    <name evidence="9" type="ORF">EDB81DRAFT_840216</name>
</gene>
<reference evidence="9" key="1">
    <citation type="journal article" date="2021" name="Nat. Commun.">
        <title>Genetic determinants of endophytism in the Arabidopsis root mycobiome.</title>
        <authorList>
            <person name="Mesny F."/>
            <person name="Miyauchi S."/>
            <person name="Thiergart T."/>
            <person name="Pickel B."/>
            <person name="Atanasova L."/>
            <person name="Karlsson M."/>
            <person name="Huettel B."/>
            <person name="Barry K.W."/>
            <person name="Haridas S."/>
            <person name="Chen C."/>
            <person name="Bauer D."/>
            <person name="Andreopoulos W."/>
            <person name="Pangilinan J."/>
            <person name="LaButti K."/>
            <person name="Riley R."/>
            <person name="Lipzen A."/>
            <person name="Clum A."/>
            <person name="Drula E."/>
            <person name="Henrissat B."/>
            <person name="Kohler A."/>
            <person name="Grigoriev I.V."/>
            <person name="Martin F.M."/>
            <person name="Hacquard S."/>
        </authorList>
    </citation>
    <scope>NUCLEOTIDE SEQUENCE</scope>
    <source>
        <strain evidence="9">MPI-CAGE-AT-0147</strain>
    </source>
</reference>
<dbReference type="PROSITE" id="PS50048">
    <property type="entry name" value="ZN2_CY6_FUNGAL_2"/>
    <property type="match status" value="1"/>
</dbReference>
<evidence type="ECO:0000256" key="6">
    <source>
        <dbReference type="ARBA" id="ARBA00023242"/>
    </source>
</evidence>
<dbReference type="GO" id="GO:0000981">
    <property type="term" value="F:DNA-binding transcription factor activity, RNA polymerase II-specific"/>
    <property type="evidence" value="ECO:0007669"/>
    <property type="project" value="InterPro"/>
</dbReference>
<keyword evidence="1" id="KW-0479">Metal-binding</keyword>
<dbReference type="PROSITE" id="PS00463">
    <property type="entry name" value="ZN2_CY6_FUNGAL_1"/>
    <property type="match status" value="1"/>
</dbReference>
<comment type="caution">
    <text evidence="9">The sequence shown here is derived from an EMBL/GenBank/DDBJ whole genome shotgun (WGS) entry which is preliminary data.</text>
</comment>
<protein>
    <recommendedName>
        <fullName evidence="8">Zn(2)-C6 fungal-type domain-containing protein</fullName>
    </recommendedName>
</protein>
<keyword evidence="2" id="KW-0862">Zinc</keyword>
<sequence length="413" mass="45824">MSFLAGQGDQQLPGRCKPPSRRKFNPKAKTGCHTCRIRRVKCDEGRPACNRCLSTGRVCDGYPSVFRVFTLGASPSSTSAPAATSKPSLSLYQPMSSIVTADEVNKLAQYFHRNRRASVCYQNEARAILANLSDPAIRHALNSLSALHDGLEERRYTAIIDGRSPFVNERSLDAYNAAVSSLASRLREEPSRTSAQTTLVCCQMFVSIEVMMGDYRTAFQHFLLGLRIMYQYQSRPGVSDSGLVVPCLNPGFPHLDAFAIKLFASGYPGPRHLSTCQRAYRGPMAIAAKTLLCYQARSDLSALSVQVLEFLSRLTDLRSHSQVAELKMKRAGILGCLQSWEQMYFKTVQEIMRGTSAIRVRFGTAFCLLLYRVLKVVVNLAMNVSPDDVEGLERDFCVLTEIASFATEIRSII</sequence>
<dbReference type="SUPFAM" id="SSF57701">
    <property type="entry name" value="Zn2/Cys6 DNA-binding domain"/>
    <property type="match status" value="1"/>
</dbReference>
<evidence type="ECO:0000259" key="8">
    <source>
        <dbReference type="PROSITE" id="PS50048"/>
    </source>
</evidence>
<evidence type="ECO:0000256" key="1">
    <source>
        <dbReference type="ARBA" id="ARBA00022723"/>
    </source>
</evidence>
<evidence type="ECO:0000256" key="5">
    <source>
        <dbReference type="ARBA" id="ARBA00023163"/>
    </source>
</evidence>
<dbReference type="EMBL" id="JAGMUV010000005">
    <property type="protein sequence ID" value="KAH7155996.1"/>
    <property type="molecule type" value="Genomic_DNA"/>
</dbReference>
<keyword evidence="10" id="KW-1185">Reference proteome</keyword>
<dbReference type="CDD" id="cd00067">
    <property type="entry name" value="GAL4"/>
    <property type="match status" value="1"/>
</dbReference>
<dbReference type="SMART" id="SM00066">
    <property type="entry name" value="GAL4"/>
    <property type="match status" value="1"/>
</dbReference>
<dbReference type="InterPro" id="IPR036864">
    <property type="entry name" value="Zn2-C6_fun-type_DNA-bd_sf"/>
</dbReference>
<dbReference type="AlphaFoldDB" id="A0A9P9F9Y3"/>
<evidence type="ECO:0000313" key="10">
    <source>
        <dbReference type="Proteomes" id="UP000738349"/>
    </source>
</evidence>
<evidence type="ECO:0000313" key="9">
    <source>
        <dbReference type="EMBL" id="KAH7155996.1"/>
    </source>
</evidence>
<organism evidence="9 10">
    <name type="scientific">Dactylonectria macrodidyma</name>
    <dbReference type="NCBI Taxonomy" id="307937"/>
    <lineage>
        <taxon>Eukaryota</taxon>
        <taxon>Fungi</taxon>
        <taxon>Dikarya</taxon>
        <taxon>Ascomycota</taxon>
        <taxon>Pezizomycotina</taxon>
        <taxon>Sordariomycetes</taxon>
        <taxon>Hypocreomycetidae</taxon>
        <taxon>Hypocreales</taxon>
        <taxon>Nectriaceae</taxon>
        <taxon>Dactylonectria</taxon>
    </lineage>
</organism>